<dbReference type="Proteomes" id="UP000225277">
    <property type="component" value="Unassembled WGS sequence"/>
</dbReference>
<dbReference type="GeneID" id="35603099"/>
<sequence length="106" mass="11714">MLNDADLTTPAHIWAMVLEDGPPDAVPKMTFQEPLCQRQVYEGHDPPTTTRRQAMPTTTSHGLDAEWLWMVLLGGATKPDIKLGTRWTKRTGGPVAATMCLSTHMN</sequence>
<organism evidence="2 3">
    <name type="scientific">Ramularia collo-cygni</name>
    <dbReference type="NCBI Taxonomy" id="112498"/>
    <lineage>
        <taxon>Eukaryota</taxon>
        <taxon>Fungi</taxon>
        <taxon>Dikarya</taxon>
        <taxon>Ascomycota</taxon>
        <taxon>Pezizomycotina</taxon>
        <taxon>Dothideomycetes</taxon>
        <taxon>Dothideomycetidae</taxon>
        <taxon>Mycosphaerellales</taxon>
        <taxon>Mycosphaerellaceae</taxon>
        <taxon>Ramularia</taxon>
    </lineage>
</organism>
<gene>
    <name evidence="2" type="ORF">RCC_07998</name>
</gene>
<evidence type="ECO:0000256" key="1">
    <source>
        <dbReference type="SAM" id="MobiDB-lite"/>
    </source>
</evidence>
<feature type="region of interest" description="Disordered" evidence="1">
    <location>
        <begin position="40"/>
        <end position="59"/>
    </location>
</feature>
<accession>A0A2D3VJ84</accession>
<dbReference type="AlphaFoldDB" id="A0A2D3VJ84"/>
<feature type="compositionally biased region" description="Low complexity" evidence="1">
    <location>
        <begin position="46"/>
        <end position="59"/>
    </location>
</feature>
<reference evidence="2 3" key="1">
    <citation type="submission" date="2016-03" db="EMBL/GenBank/DDBJ databases">
        <authorList>
            <person name="Ploux O."/>
        </authorList>
    </citation>
    <scope>NUCLEOTIDE SEQUENCE [LARGE SCALE GENOMIC DNA]</scope>
    <source>
        <strain evidence="2 3">URUG2</strain>
    </source>
</reference>
<name>A0A2D3VJ84_9PEZI</name>
<evidence type="ECO:0000313" key="3">
    <source>
        <dbReference type="Proteomes" id="UP000225277"/>
    </source>
</evidence>
<protein>
    <submittedName>
        <fullName evidence="2">Uncharacterized protein</fullName>
    </submittedName>
</protein>
<dbReference type="EMBL" id="FJUY01000013">
    <property type="protein sequence ID" value="CZT22129.1"/>
    <property type="molecule type" value="Genomic_DNA"/>
</dbReference>
<dbReference type="RefSeq" id="XP_023629018.1">
    <property type="nucleotide sequence ID" value="XM_023773250.1"/>
</dbReference>
<evidence type="ECO:0000313" key="2">
    <source>
        <dbReference type="EMBL" id="CZT22129.1"/>
    </source>
</evidence>
<proteinExistence type="predicted"/>
<keyword evidence="3" id="KW-1185">Reference proteome</keyword>